<organism evidence="1">
    <name type="scientific">uncultured Caudovirales phage</name>
    <dbReference type="NCBI Taxonomy" id="2100421"/>
    <lineage>
        <taxon>Viruses</taxon>
        <taxon>Duplodnaviria</taxon>
        <taxon>Heunggongvirae</taxon>
        <taxon>Uroviricota</taxon>
        <taxon>Caudoviricetes</taxon>
        <taxon>Peduoviridae</taxon>
        <taxon>Maltschvirus</taxon>
        <taxon>Maltschvirus maltsch</taxon>
    </lineage>
</organism>
<evidence type="ECO:0000313" key="1">
    <source>
        <dbReference type="EMBL" id="CAB4166164.1"/>
    </source>
</evidence>
<protein>
    <submittedName>
        <fullName evidence="1">Uncharacterized protein</fullName>
    </submittedName>
</protein>
<reference evidence="1" key="1">
    <citation type="submission" date="2020-04" db="EMBL/GenBank/DDBJ databases">
        <authorList>
            <person name="Chiriac C."/>
            <person name="Salcher M."/>
            <person name="Ghai R."/>
            <person name="Kavagutti S V."/>
        </authorList>
    </citation>
    <scope>NUCLEOTIDE SEQUENCE</scope>
</reference>
<dbReference type="EMBL" id="LR796795">
    <property type="protein sequence ID" value="CAB4166164.1"/>
    <property type="molecule type" value="Genomic_DNA"/>
</dbReference>
<accession>A0A6J5PEW2</accession>
<proteinExistence type="predicted"/>
<gene>
    <name evidence="1" type="ORF">UFOVP844_14</name>
</gene>
<sequence>MEYLLRLRSTIIHELDDEGYFLSKFISAPQETGLDLQQFRAALNYLIDNNLIKCSAYGTPDQIPIIKFKIEDENYLKLFRLKHRQIKTNNRFSYINAKLFYLSLFHIYNIASKYFKVLNIHVLLGDFYNKNRVIKLIKSSIPTFRITQEKVSILNKPKIKSFVLDYILEDKCIDIHKICFKRKRGRPFSKNIEPGVIERFPNVYTTVDEHHLLVAKYGENAVAKGYKYLSVYYKTIIPTARQLRSYHALDAWAIKAGINAY</sequence>
<name>A0A6J5PEW2_9CAUD</name>